<evidence type="ECO:0000256" key="6">
    <source>
        <dbReference type="ARBA" id="ARBA00059805"/>
    </source>
</evidence>
<dbReference type="SMART" id="SM00774">
    <property type="entry name" value="WRKY"/>
    <property type="match status" value="1"/>
</dbReference>
<dbReference type="SUPFAM" id="SSF118290">
    <property type="entry name" value="WRKY DNA-binding domain"/>
    <property type="match status" value="1"/>
</dbReference>
<name>A0A9E7JGB6_9LILI</name>
<dbReference type="EMBL" id="CP097503">
    <property type="protein sequence ID" value="URD79697.1"/>
    <property type="molecule type" value="Genomic_DNA"/>
</dbReference>
<dbReference type="Proteomes" id="UP001055439">
    <property type="component" value="Chromosome 10"/>
</dbReference>
<dbReference type="GO" id="GO:0000976">
    <property type="term" value="F:transcription cis-regulatory region binding"/>
    <property type="evidence" value="ECO:0007669"/>
    <property type="project" value="TreeGrafter"/>
</dbReference>
<evidence type="ECO:0000256" key="5">
    <source>
        <dbReference type="ARBA" id="ARBA00023242"/>
    </source>
</evidence>
<dbReference type="PROSITE" id="PS50811">
    <property type="entry name" value="WRKY"/>
    <property type="match status" value="1"/>
</dbReference>
<dbReference type="InterPro" id="IPR044810">
    <property type="entry name" value="WRKY_plant"/>
</dbReference>
<dbReference type="GO" id="GO:0003700">
    <property type="term" value="F:DNA-binding transcription factor activity"/>
    <property type="evidence" value="ECO:0007669"/>
    <property type="project" value="InterPro"/>
</dbReference>
<comment type="similarity">
    <text evidence="7">Belongs to the WRKY group II-e family.</text>
</comment>
<dbReference type="OrthoDB" id="1937086at2759"/>
<evidence type="ECO:0000256" key="4">
    <source>
        <dbReference type="ARBA" id="ARBA00023163"/>
    </source>
</evidence>
<dbReference type="Gene3D" id="2.20.25.80">
    <property type="entry name" value="WRKY domain"/>
    <property type="match status" value="1"/>
</dbReference>
<keyword evidence="5" id="KW-0539">Nucleus</keyword>
<evidence type="ECO:0000313" key="10">
    <source>
        <dbReference type="Proteomes" id="UP001055439"/>
    </source>
</evidence>
<keyword evidence="10" id="KW-1185">Reference proteome</keyword>
<sequence>MRDYIWQRMENDQGELADVVRAGGWVGDTSTAFPASGWQLPLEPVVFPPASIKDSSSDLGDPFMKLCDPLIDELSGIEFFKSRETMAGQVKMVIKGRDCGDGGDGGRFISQKLVMGGEIKKPFDIISPEGDKSSPLSPVMAGEMMKVSSGAVGCLGDDGGGVQQISSSLQQGVKRRKNEAKKVVCIPAPAAACGRPGGEVVPCDLWAWRKYGQKPIKGSPHPRGYYRCSSSKGCSARKQVERSRIDPNMLVITYTYEHNHPWPTQRNALAGFTRSQTSKNCSIRNLKEEPKETTRSNASSVKQEVKEVVDKANDQAFHRSREPLISEQYHPDNFFTDMSVLEADTINLIFSKELTETKPEENGDKTLDPFNMFY</sequence>
<evidence type="ECO:0000256" key="3">
    <source>
        <dbReference type="ARBA" id="ARBA00023125"/>
    </source>
</evidence>
<dbReference type="PANTHER" id="PTHR32096">
    <property type="entry name" value="WRKY TRANSCRIPTION FACTOR 30-RELATED-RELATED"/>
    <property type="match status" value="1"/>
</dbReference>
<dbReference type="PANTHER" id="PTHR32096:SF18">
    <property type="entry name" value="DISEASE RESISTANCE PROTEIN RRS1B-RELATED"/>
    <property type="match status" value="1"/>
</dbReference>
<accession>A0A9E7JGB6</accession>
<dbReference type="InterPro" id="IPR003657">
    <property type="entry name" value="WRKY_dom"/>
</dbReference>
<dbReference type="GO" id="GO:0005634">
    <property type="term" value="C:nucleus"/>
    <property type="evidence" value="ECO:0007669"/>
    <property type="project" value="UniProtKB-SubCell"/>
</dbReference>
<dbReference type="Pfam" id="PF03106">
    <property type="entry name" value="WRKY"/>
    <property type="match status" value="1"/>
</dbReference>
<evidence type="ECO:0000313" key="9">
    <source>
        <dbReference type="EMBL" id="URD79697.1"/>
    </source>
</evidence>
<dbReference type="FunFam" id="2.20.25.80:FF:000005">
    <property type="entry name" value="probable WRKY transcription factor 14"/>
    <property type="match status" value="1"/>
</dbReference>
<organism evidence="9 10">
    <name type="scientific">Musa troglodytarum</name>
    <name type="common">fe'i banana</name>
    <dbReference type="NCBI Taxonomy" id="320322"/>
    <lineage>
        <taxon>Eukaryota</taxon>
        <taxon>Viridiplantae</taxon>
        <taxon>Streptophyta</taxon>
        <taxon>Embryophyta</taxon>
        <taxon>Tracheophyta</taxon>
        <taxon>Spermatophyta</taxon>
        <taxon>Magnoliopsida</taxon>
        <taxon>Liliopsida</taxon>
        <taxon>Zingiberales</taxon>
        <taxon>Musaceae</taxon>
        <taxon>Musa</taxon>
    </lineage>
</organism>
<protein>
    <submittedName>
        <fullName evidence="9">WRKY</fullName>
    </submittedName>
</protein>
<dbReference type="InterPro" id="IPR036576">
    <property type="entry name" value="WRKY_dom_sf"/>
</dbReference>
<reference evidence="9" key="1">
    <citation type="submission" date="2022-05" db="EMBL/GenBank/DDBJ databases">
        <title>The Musa troglodytarum L. genome provides insights into the mechanism of non-climacteric behaviour and enrichment of carotenoids.</title>
        <authorList>
            <person name="Wang J."/>
        </authorList>
    </citation>
    <scope>NUCLEOTIDE SEQUENCE</scope>
    <source>
        <tissue evidence="9">Leaf</tissue>
    </source>
</reference>
<evidence type="ECO:0000256" key="1">
    <source>
        <dbReference type="ARBA" id="ARBA00004123"/>
    </source>
</evidence>
<evidence type="ECO:0000259" key="8">
    <source>
        <dbReference type="PROSITE" id="PS50811"/>
    </source>
</evidence>
<comment type="subcellular location">
    <subcellularLocation>
        <location evidence="1">Nucleus</location>
    </subcellularLocation>
</comment>
<evidence type="ECO:0000256" key="2">
    <source>
        <dbReference type="ARBA" id="ARBA00023015"/>
    </source>
</evidence>
<evidence type="ECO:0000256" key="7">
    <source>
        <dbReference type="ARBA" id="ARBA00060761"/>
    </source>
</evidence>
<keyword evidence="3" id="KW-0238">DNA-binding</keyword>
<keyword evidence="2" id="KW-0805">Transcription regulation</keyword>
<comment type="function">
    <text evidence="6">Transcription factor. Interacts specifically with the W box (5'-(T)TGAC[CT]-3'), a frequently occurring elicitor-responsive cis-acting element.</text>
</comment>
<feature type="domain" description="WRKY" evidence="8">
    <location>
        <begin position="197"/>
        <end position="263"/>
    </location>
</feature>
<keyword evidence="4" id="KW-0804">Transcription</keyword>
<proteinExistence type="inferred from homology"/>
<dbReference type="EMBL" id="CP097503">
    <property type="protein sequence ID" value="URD79698.1"/>
    <property type="molecule type" value="Genomic_DNA"/>
</dbReference>
<dbReference type="AlphaFoldDB" id="A0A9E7JGB6"/>
<gene>
    <name evidence="9" type="ORF">MUK42_19029</name>
</gene>